<keyword evidence="5" id="KW-0479">Metal-binding</keyword>
<proteinExistence type="inferred from homology"/>
<dbReference type="InParanoid" id="A0A482XI93"/>
<reference evidence="10 11" key="1">
    <citation type="journal article" date="2017" name="Gigascience">
        <title>Genome sequence of the small brown planthopper, Laodelphax striatellus.</title>
        <authorList>
            <person name="Zhu J."/>
            <person name="Jiang F."/>
            <person name="Wang X."/>
            <person name="Yang P."/>
            <person name="Bao Y."/>
            <person name="Zhao W."/>
            <person name="Wang W."/>
            <person name="Lu H."/>
            <person name="Wang Q."/>
            <person name="Cui N."/>
            <person name="Li J."/>
            <person name="Chen X."/>
            <person name="Luo L."/>
            <person name="Yu J."/>
            <person name="Kang L."/>
            <person name="Cui F."/>
        </authorList>
    </citation>
    <scope>NUCLEOTIDE SEQUENCE [LARGE SCALE GENOMIC DNA]</scope>
    <source>
        <strain evidence="10">Lst14</strain>
    </source>
</reference>
<dbReference type="PANTHER" id="PTHR22611">
    <property type="entry name" value="PROTEIN NAKED CUTICLE"/>
    <property type="match status" value="1"/>
</dbReference>
<comment type="subcellular location">
    <subcellularLocation>
        <location evidence="7">Cell membrane</location>
    </subcellularLocation>
    <subcellularLocation>
        <location evidence="7">Cytoplasm</location>
    </subcellularLocation>
</comment>
<keyword evidence="2 7" id="KW-1003">Cell membrane</keyword>
<feature type="region of interest" description="Disordered" evidence="8">
    <location>
        <begin position="218"/>
        <end position="329"/>
    </location>
</feature>
<feature type="domain" description="EF-hand" evidence="9">
    <location>
        <begin position="163"/>
        <end position="198"/>
    </location>
</feature>
<feature type="region of interest" description="Disordered" evidence="8">
    <location>
        <begin position="445"/>
        <end position="465"/>
    </location>
</feature>
<keyword evidence="6" id="KW-0472">Membrane</keyword>
<dbReference type="EMBL" id="QKKF02008541">
    <property type="protein sequence ID" value="RZF45636.1"/>
    <property type="molecule type" value="Genomic_DNA"/>
</dbReference>
<dbReference type="PANTHER" id="PTHR22611:SF9">
    <property type="entry name" value="PROTEIN NAKED CUTICLE"/>
    <property type="match status" value="1"/>
</dbReference>
<feature type="non-terminal residue" evidence="10">
    <location>
        <position position="1"/>
    </location>
</feature>
<dbReference type="Proteomes" id="UP000291343">
    <property type="component" value="Unassembled WGS sequence"/>
</dbReference>
<feature type="compositionally biased region" description="Low complexity" evidence="8">
    <location>
        <begin position="403"/>
        <end position="413"/>
    </location>
</feature>
<dbReference type="SUPFAM" id="SSF47473">
    <property type="entry name" value="EF-hand"/>
    <property type="match status" value="1"/>
</dbReference>
<feature type="compositionally biased region" description="Low complexity" evidence="8">
    <location>
        <begin position="452"/>
        <end position="463"/>
    </location>
</feature>
<feature type="region of interest" description="Disordered" evidence="8">
    <location>
        <begin position="85"/>
        <end position="143"/>
    </location>
</feature>
<comment type="caution">
    <text evidence="10">The sequence shown here is derived from an EMBL/GenBank/DDBJ whole genome shotgun (WGS) entry which is preliminary data.</text>
</comment>
<evidence type="ECO:0000256" key="7">
    <source>
        <dbReference type="RuleBase" id="RU367060"/>
    </source>
</evidence>
<keyword evidence="11" id="KW-1185">Reference proteome</keyword>
<evidence type="ECO:0000313" key="11">
    <source>
        <dbReference type="Proteomes" id="UP000291343"/>
    </source>
</evidence>
<dbReference type="InterPro" id="IPR011992">
    <property type="entry name" value="EF-hand-dom_pair"/>
</dbReference>
<dbReference type="GO" id="GO:0005509">
    <property type="term" value="F:calcium ion binding"/>
    <property type="evidence" value="ECO:0007669"/>
    <property type="project" value="InterPro"/>
</dbReference>
<evidence type="ECO:0000256" key="2">
    <source>
        <dbReference type="ARBA" id="ARBA00022475"/>
    </source>
</evidence>
<feature type="compositionally biased region" description="Polar residues" evidence="8">
    <location>
        <begin position="371"/>
        <end position="380"/>
    </location>
</feature>
<keyword evidence="4 7" id="KW-0879">Wnt signaling pathway</keyword>
<feature type="compositionally biased region" description="Basic and acidic residues" evidence="8">
    <location>
        <begin position="387"/>
        <end position="399"/>
    </location>
</feature>
<dbReference type="InterPro" id="IPR040140">
    <property type="entry name" value="Nkd-like"/>
</dbReference>
<dbReference type="AlphaFoldDB" id="A0A482XI93"/>
<feature type="compositionally biased region" description="Pro residues" evidence="8">
    <location>
        <begin position="108"/>
        <end position="123"/>
    </location>
</feature>
<name>A0A482XI93_LAOST</name>
<dbReference type="PROSITE" id="PS50222">
    <property type="entry name" value="EF_HAND_2"/>
    <property type="match status" value="1"/>
</dbReference>
<comment type="similarity">
    <text evidence="1 7">Belongs to the NKD family.</text>
</comment>
<evidence type="ECO:0000256" key="8">
    <source>
        <dbReference type="SAM" id="MobiDB-lite"/>
    </source>
</evidence>
<evidence type="ECO:0000259" key="9">
    <source>
        <dbReference type="PROSITE" id="PS50222"/>
    </source>
</evidence>
<gene>
    <name evidence="10" type="ORF">LSTR_LSTR010587</name>
</gene>
<dbReference type="GO" id="GO:0090090">
    <property type="term" value="P:negative regulation of canonical Wnt signaling pathway"/>
    <property type="evidence" value="ECO:0007669"/>
    <property type="project" value="UniProtKB-ARBA"/>
</dbReference>
<feature type="compositionally biased region" description="Basic residues" evidence="8">
    <location>
        <begin position="260"/>
        <end position="271"/>
    </location>
</feature>
<evidence type="ECO:0000256" key="3">
    <source>
        <dbReference type="ARBA" id="ARBA00022490"/>
    </source>
</evidence>
<dbReference type="OrthoDB" id="5953812at2759"/>
<dbReference type="GO" id="GO:0005886">
    <property type="term" value="C:plasma membrane"/>
    <property type="evidence" value="ECO:0007669"/>
    <property type="project" value="UniProtKB-SubCell"/>
</dbReference>
<evidence type="ECO:0000313" key="10">
    <source>
        <dbReference type="EMBL" id="RZF45636.1"/>
    </source>
</evidence>
<dbReference type="GO" id="GO:0005737">
    <property type="term" value="C:cytoplasm"/>
    <property type="evidence" value="ECO:0007669"/>
    <property type="project" value="UniProtKB-SubCell"/>
</dbReference>
<keyword evidence="3" id="KW-0963">Cytoplasm</keyword>
<dbReference type="STRING" id="195883.A0A482XI93"/>
<evidence type="ECO:0000256" key="6">
    <source>
        <dbReference type="ARBA" id="ARBA00023136"/>
    </source>
</evidence>
<protein>
    <recommendedName>
        <fullName evidence="7">Protein naked cuticle homolog</fullName>
    </recommendedName>
</protein>
<feature type="region of interest" description="Disordered" evidence="8">
    <location>
        <begin position="358"/>
        <end position="430"/>
    </location>
</feature>
<comment type="function">
    <text evidence="7">Cell autonomous antagonist of the canonical Wnt signaling pathway.</text>
</comment>
<dbReference type="Gene3D" id="1.10.238.10">
    <property type="entry name" value="EF-hand"/>
    <property type="match status" value="1"/>
</dbReference>
<evidence type="ECO:0000256" key="5">
    <source>
        <dbReference type="ARBA" id="ARBA00022723"/>
    </source>
</evidence>
<accession>A0A482XI93</accession>
<organism evidence="10 11">
    <name type="scientific">Laodelphax striatellus</name>
    <name type="common">Small brown planthopper</name>
    <name type="synonym">Delphax striatella</name>
    <dbReference type="NCBI Taxonomy" id="195883"/>
    <lineage>
        <taxon>Eukaryota</taxon>
        <taxon>Metazoa</taxon>
        <taxon>Ecdysozoa</taxon>
        <taxon>Arthropoda</taxon>
        <taxon>Hexapoda</taxon>
        <taxon>Insecta</taxon>
        <taxon>Pterygota</taxon>
        <taxon>Neoptera</taxon>
        <taxon>Paraneoptera</taxon>
        <taxon>Hemiptera</taxon>
        <taxon>Auchenorrhyncha</taxon>
        <taxon>Fulgoroidea</taxon>
        <taxon>Delphacidae</taxon>
        <taxon>Criomorphinae</taxon>
        <taxon>Laodelphax</taxon>
    </lineage>
</organism>
<evidence type="ECO:0000256" key="4">
    <source>
        <dbReference type="ARBA" id="ARBA00022687"/>
    </source>
</evidence>
<feature type="compositionally biased region" description="Gly residues" evidence="8">
    <location>
        <begin position="224"/>
        <end position="244"/>
    </location>
</feature>
<feature type="compositionally biased region" description="Basic and acidic residues" evidence="8">
    <location>
        <begin position="249"/>
        <end position="259"/>
    </location>
</feature>
<dbReference type="InterPro" id="IPR002048">
    <property type="entry name" value="EF_hand_dom"/>
</dbReference>
<dbReference type="GO" id="GO:0016055">
    <property type="term" value="P:Wnt signaling pathway"/>
    <property type="evidence" value="ECO:0007669"/>
    <property type="project" value="UniProtKB-UniRule"/>
</dbReference>
<evidence type="ECO:0000256" key="1">
    <source>
        <dbReference type="ARBA" id="ARBA00007081"/>
    </source>
</evidence>
<sequence>RFVLSRPRLFRAPFVLHRRVVLTKAILASQNLTSGGQRRLQFTNILSLFSRRFSYRRIRLDSGIHLRLEEVSDNETACTILLPTDCSDGRPSDTEELLQQQHDHHPTTPIPPPAPPTPTPPHHNTPLIDTSIPPTTPNNKNQSQQLNFEGFECDVSVENGGDGAKDRQEFSFTLYDFDGHGKITKDDIAGLVTTIYETLGSSIKVPHYGSKTIKVKLTVSPDQSGGGGGKRGGGPGAAPGGGAPGAPRYKRDLNVTIRERRPRRHHRRRHSVSSSAPSEDREADVSDDQDDDHDQPSTPPLNFINSRLAHPGNSPSSGTCCGRNKKRSSSLQRQELLQIIQANMEKNNLNFQTSRKHCNLDTDHQPKVLNNEGSPLNQHLHNQHAHSWREHCSTRKRAPEMTSQQHQQQQSSRSPHHLKHRHREQEQARAMAQVVRWLEQEFTPSRRRVAPHHNNSPSSTHNHNLNHSKLRHEHHHIHEYIHHHYHHYQDTSVVV</sequence>